<organism evidence="3 4">
    <name type="scientific">Agrilactobacillus composti DSM 18527 = JCM 14202</name>
    <dbReference type="NCBI Taxonomy" id="1423734"/>
    <lineage>
        <taxon>Bacteria</taxon>
        <taxon>Bacillati</taxon>
        <taxon>Bacillota</taxon>
        <taxon>Bacilli</taxon>
        <taxon>Lactobacillales</taxon>
        <taxon>Lactobacillaceae</taxon>
        <taxon>Agrilactobacillus</taxon>
    </lineage>
</organism>
<protein>
    <recommendedName>
        <fullName evidence="5">SDR family NAD(P)-dependent oxidoreductase</fullName>
    </recommendedName>
</protein>
<sequence>MGGNKMAQKVIAIFGVGKAGLGQALGALYGSKGYAVTLLERDAAHLKEVAGALTKAGITAQGIPTDLSDDASIAAAYPQIAKLGDLDTVVFNATVRRQGRPSTFTGADIRADLAVNVASAVTVSNLAIPYLKANKGTLLYTGSVVAAKPGTTDTSQSMGKAAMRNYALALNKDLAKENIFAGVVTIWTYIRAGHGAQDPSKIAQAYYDLAQARKDPEVIYRGH</sequence>
<proteinExistence type="inferred from homology"/>
<dbReference type="Proteomes" id="UP000051236">
    <property type="component" value="Unassembled WGS sequence"/>
</dbReference>
<evidence type="ECO:0000313" key="3">
    <source>
        <dbReference type="EMBL" id="KRM33163.1"/>
    </source>
</evidence>
<evidence type="ECO:0000256" key="2">
    <source>
        <dbReference type="ARBA" id="ARBA00023002"/>
    </source>
</evidence>
<dbReference type="eggNOG" id="COG0300">
    <property type="taxonomic scope" value="Bacteria"/>
</dbReference>
<dbReference type="PANTHER" id="PTHR43669:SF3">
    <property type="entry name" value="ALCOHOL DEHYDROGENASE, PUTATIVE (AFU_ORTHOLOGUE AFUA_3G03445)-RELATED"/>
    <property type="match status" value="1"/>
</dbReference>
<dbReference type="AlphaFoldDB" id="A0A0R1XYV4"/>
<name>A0A0R1XYV4_9LACO</name>
<comment type="similarity">
    <text evidence="1">Belongs to the short-chain dehydrogenases/reductases (SDR) family.</text>
</comment>
<dbReference type="InterPro" id="IPR002347">
    <property type="entry name" value="SDR_fam"/>
</dbReference>
<evidence type="ECO:0008006" key="5">
    <source>
        <dbReference type="Google" id="ProtNLM"/>
    </source>
</evidence>
<accession>A0A0R1XYV4</accession>
<evidence type="ECO:0000313" key="4">
    <source>
        <dbReference type="Proteomes" id="UP000051236"/>
    </source>
</evidence>
<comment type="caution">
    <text evidence="3">The sequence shown here is derived from an EMBL/GenBank/DDBJ whole genome shotgun (WGS) entry which is preliminary data.</text>
</comment>
<evidence type="ECO:0000256" key="1">
    <source>
        <dbReference type="ARBA" id="ARBA00006484"/>
    </source>
</evidence>
<dbReference type="InterPro" id="IPR036291">
    <property type="entry name" value="NAD(P)-bd_dom_sf"/>
</dbReference>
<dbReference type="PANTHER" id="PTHR43669">
    <property type="entry name" value="5-KETO-D-GLUCONATE 5-REDUCTASE"/>
    <property type="match status" value="1"/>
</dbReference>
<dbReference type="PRINTS" id="PR00081">
    <property type="entry name" value="GDHRDH"/>
</dbReference>
<gene>
    <name evidence="3" type="ORF">FC83_GL003244</name>
</gene>
<dbReference type="PATRIC" id="fig|1423734.3.peg.3294"/>
<dbReference type="STRING" id="1423734.FC83_GL003244"/>
<dbReference type="Gene3D" id="3.40.50.720">
    <property type="entry name" value="NAD(P)-binding Rossmann-like Domain"/>
    <property type="match status" value="1"/>
</dbReference>
<keyword evidence="2" id="KW-0560">Oxidoreductase</keyword>
<dbReference type="Pfam" id="PF00106">
    <property type="entry name" value="adh_short"/>
    <property type="match status" value="1"/>
</dbReference>
<keyword evidence="4" id="KW-1185">Reference proteome</keyword>
<reference evidence="3 4" key="1">
    <citation type="journal article" date="2015" name="Genome Announc.">
        <title>Expanding the biotechnology potential of lactobacilli through comparative genomics of 213 strains and associated genera.</title>
        <authorList>
            <person name="Sun Z."/>
            <person name="Harris H.M."/>
            <person name="McCann A."/>
            <person name="Guo C."/>
            <person name="Argimon S."/>
            <person name="Zhang W."/>
            <person name="Yang X."/>
            <person name="Jeffery I.B."/>
            <person name="Cooney J.C."/>
            <person name="Kagawa T.F."/>
            <person name="Liu W."/>
            <person name="Song Y."/>
            <person name="Salvetti E."/>
            <person name="Wrobel A."/>
            <person name="Rasinkangas P."/>
            <person name="Parkhill J."/>
            <person name="Rea M.C."/>
            <person name="O'Sullivan O."/>
            <person name="Ritari J."/>
            <person name="Douillard F.P."/>
            <person name="Paul Ross R."/>
            <person name="Yang R."/>
            <person name="Briner A.E."/>
            <person name="Felis G.E."/>
            <person name="de Vos W.M."/>
            <person name="Barrangou R."/>
            <person name="Klaenhammer T.R."/>
            <person name="Caufield P.W."/>
            <person name="Cui Y."/>
            <person name="Zhang H."/>
            <person name="O'Toole P.W."/>
        </authorList>
    </citation>
    <scope>NUCLEOTIDE SEQUENCE [LARGE SCALE GENOMIC DNA]</scope>
    <source>
        <strain evidence="3 4">DSM 18527</strain>
    </source>
</reference>
<dbReference type="GO" id="GO:0016491">
    <property type="term" value="F:oxidoreductase activity"/>
    <property type="evidence" value="ECO:0007669"/>
    <property type="project" value="UniProtKB-KW"/>
</dbReference>
<dbReference type="EMBL" id="AZGA01000057">
    <property type="protein sequence ID" value="KRM33163.1"/>
    <property type="molecule type" value="Genomic_DNA"/>
</dbReference>
<dbReference type="SUPFAM" id="SSF51735">
    <property type="entry name" value="NAD(P)-binding Rossmann-fold domains"/>
    <property type="match status" value="1"/>
</dbReference>